<reference evidence="1" key="1">
    <citation type="submission" date="2019-02" db="EMBL/GenBank/DDBJ databases">
        <authorList>
            <person name="Gruber-Vodicka R. H."/>
            <person name="Seah K. B. B."/>
        </authorList>
    </citation>
    <scope>NUCLEOTIDE SEQUENCE</scope>
    <source>
        <strain evidence="1">BECK_DK161</strain>
    </source>
</reference>
<gene>
    <name evidence="1" type="ORF">BECKDK2373C_GA0170839_109314</name>
</gene>
<organism evidence="1">
    <name type="scientific">Candidatus Kentrum sp. DK</name>
    <dbReference type="NCBI Taxonomy" id="2126562"/>
    <lineage>
        <taxon>Bacteria</taxon>
        <taxon>Pseudomonadati</taxon>
        <taxon>Pseudomonadota</taxon>
        <taxon>Gammaproteobacteria</taxon>
        <taxon>Candidatus Kentrum</taxon>
    </lineage>
</organism>
<proteinExistence type="predicted"/>
<dbReference type="SUPFAM" id="SSF81593">
    <property type="entry name" value="Nucleotidyltransferase substrate binding subunit/domain"/>
    <property type="match status" value="1"/>
</dbReference>
<name>A0A450T5S6_9GAMM</name>
<protein>
    <submittedName>
        <fullName evidence="1">Uncharacterized protein</fullName>
    </submittedName>
</protein>
<dbReference type="Gene3D" id="1.20.120.330">
    <property type="entry name" value="Nucleotidyltransferases domain 2"/>
    <property type="match status" value="1"/>
</dbReference>
<dbReference type="AlphaFoldDB" id="A0A450T5S6"/>
<sequence>MVYRFSKLQDSMGMKILKVLLELIALAEEAMFAEKLQRLERLGAITSVGEWRMLRELRNQLSHEYEDAPVLKSAVLNRFLDVSEKQSFRNFAEVHSERPPLGAPLSRAAILPEGHHVHGVGEILAIWGTAVAYYERHSGERVDFQ</sequence>
<evidence type="ECO:0000313" key="1">
    <source>
        <dbReference type="EMBL" id="VFJ62031.1"/>
    </source>
</evidence>
<dbReference type="EMBL" id="CAADEY010000093">
    <property type="protein sequence ID" value="VFJ62031.1"/>
    <property type="molecule type" value="Genomic_DNA"/>
</dbReference>
<accession>A0A450T5S6</accession>